<dbReference type="PANTHER" id="PTHR23310">
    <property type="entry name" value="ACYL-COA-BINDING PROTEIN, ACBP"/>
    <property type="match status" value="1"/>
</dbReference>
<feature type="domain" description="ACB" evidence="3">
    <location>
        <begin position="4"/>
        <end position="93"/>
    </location>
</feature>
<reference evidence="4" key="1">
    <citation type="submission" date="2021-06" db="EMBL/GenBank/DDBJ databases">
        <authorList>
            <person name="Kallberg Y."/>
            <person name="Tangrot J."/>
            <person name="Rosling A."/>
        </authorList>
    </citation>
    <scope>NUCLEOTIDE SEQUENCE</scope>
    <source>
        <strain evidence="4">MA453B</strain>
    </source>
</reference>
<keyword evidence="5" id="KW-1185">Reference proteome</keyword>
<dbReference type="EMBL" id="CAJVPY010005832">
    <property type="protein sequence ID" value="CAG8651432.1"/>
    <property type="molecule type" value="Genomic_DNA"/>
</dbReference>
<dbReference type="Pfam" id="PF00887">
    <property type="entry name" value="ACBP"/>
    <property type="match status" value="1"/>
</dbReference>
<dbReference type="PANTHER" id="PTHR23310:SF62">
    <property type="entry name" value="ACYL-COA BINDING PROTEIN 1, ISOFORM A"/>
    <property type="match status" value="1"/>
</dbReference>
<evidence type="ECO:0000256" key="2">
    <source>
        <dbReference type="ARBA" id="ARBA00023121"/>
    </source>
</evidence>
<name>A0A9N9DT13_9GLOM</name>
<dbReference type="Proteomes" id="UP000789405">
    <property type="component" value="Unassembled WGS sequence"/>
</dbReference>
<dbReference type="GO" id="GO:0000062">
    <property type="term" value="F:fatty-acyl-CoA binding"/>
    <property type="evidence" value="ECO:0007669"/>
    <property type="project" value="InterPro"/>
</dbReference>
<evidence type="ECO:0000313" key="5">
    <source>
        <dbReference type="Proteomes" id="UP000789405"/>
    </source>
</evidence>
<comment type="caution">
    <text evidence="4">The sequence shown here is derived from an EMBL/GenBank/DDBJ whole genome shotgun (WGS) entry which is preliminary data.</text>
</comment>
<gene>
    <name evidence="4" type="ORF">DERYTH_LOCUS10205</name>
</gene>
<dbReference type="InterPro" id="IPR014352">
    <property type="entry name" value="FERM/acyl-CoA-bd_prot_sf"/>
</dbReference>
<dbReference type="PRINTS" id="PR00689">
    <property type="entry name" value="ACOABINDINGP"/>
</dbReference>
<protein>
    <submittedName>
        <fullName evidence="4">16979_t:CDS:1</fullName>
    </submittedName>
</protein>
<dbReference type="Gene3D" id="1.20.80.10">
    <property type="match status" value="1"/>
</dbReference>
<accession>A0A9N9DT13</accession>
<dbReference type="InterPro" id="IPR000582">
    <property type="entry name" value="Acyl-CoA-binding_protein"/>
</dbReference>
<evidence type="ECO:0000256" key="1">
    <source>
        <dbReference type="ARBA" id="ARBA00005567"/>
    </source>
</evidence>
<evidence type="ECO:0000313" key="4">
    <source>
        <dbReference type="EMBL" id="CAG8651432.1"/>
    </source>
</evidence>
<organism evidence="4 5">
    <name type="scientific">Dentiscutata erythropus</name>
    <dbReference type="NCBI Taxonomy" id="1348616"/>
    <lineage>
        <taxon>Eukaryota</taxon>
        <taxon>Fungi</taxon>
        <taxon>Fungi incertae sedis</taxon>
        <taxon>Mucoromycota</taxon>
        <taxon>Glomeromycotina</taxon>
        <taxon>Glomeromycetes</taxon>
        <taxon>Diversisporales</taxon>
        <taxon>Gigasporaceae</taxon>
        <taxon>Dentiscutata</taxon>
    </lineage>
</organism>
<sequence>MSTGNEAFDNAAQDFEKIVTQHSSSISNEEQLAGYGLFKQSTVGDINTSKPNILDQKGRAKWDAWNSRKGLSKEEAQSQYVDLIAQYKEKYPI</sequence>
<evidence type="ECO:0000259" key="3">
    <source>
        <dbReference type="PROSITE" id="PS51228"/>
    </source>
</evidence>
<dbReference type="OrthoDB" id="346910at2759"/>
<comment type="similarity">
    <text evidence="1">Belongs to the ACBP family.</text>
</comment>
<dbReference type="InterPro" id="IPR035984">
    <property type="entry name" value="Acyl-CoA-binding_sf"/>
</dbReference>
<dbReference type="AlphaFoldDB" id="A0A9N9DT13"/>
<proteinExistence type="inferred from homology"/>
<dbReference type="PROSITE" id="PS51228">
    <property type="entry name" value="ACB_2"/>
    <property type="match status" value="1"/>
</dbReference>
<keyword evidence="2" id="KW-0446">Lipid-binding</keyword>
<dbReference type="SUPFAM" id="SSF47027">
    <property type="entry name" value="Acyl-CoA binding protein"/>
    <property type="match status" value="1"/>
</dbReference>
<dbReference type="GO" id="GO:0006631">
    <property type="term" value="P:fatty acid metabolic process"/>
    <property type="evidence" value="ECO:0007669"/>
    <property type="project" value="TreeGrafter"/>
</dbReference>